<proteinExistence type="predicted"/>
<protein>
    <submittedName>
        <fullName evidence="2">LPXTG-site transpeptidase (Sortase) family protein</fullName>
    </submittedName>
</protein>
<gene>
    <name evidence="2" type="ORF">EV209_1626</name>
</gene>
<dbReference type="SUPFAM" id="SSF63817">
    <property type="entry name" value="Sortase"/>
    <property type="match status" value="1"/>
</dbReference>
<evidence type="ECO:0000313" key="3">
    <source>
        <dbReference type="Proteomes" id="UP000292927"/>
    </source>
</evidence>
<dbReference type="Pfam" id="PF04203">
    <property type="entry name" value="Sortase"/>
    <property type="match status" value="1"/>
</dbReference>
<organism evidence="2 3">
    <name type="scientific">Cuneatibacter caecimuris</name>
    <dbReference type="NCBI Taxonomy" id="1796618"/>
    <lineage>
        <taxon>Bacteria</taxon>
        <taxon>Bacillati</taxon>
        <taxon>Bacillota</taxon>
        <taxon>Clostridia</taxon>
        <taxon>Lachnospirales</taxon>
        <taxon>Lachnospiraceae</taxon>
        <taxon>Cuneatibacter</taxon>
    </lineage>
</organism>
<accession>A0A4Q7PKD2</accession>
<reference evidence="2 3" key="1">
    <citation type="submission" date="2019-02" db="EMBL/GenBank/DDBJ databases">
        <title>Genomic Encyclopedia of Type Strains, Phase IV (KMG-IV): sequencing the most valuable type-strain genomes for metagenomic binning, comparative biology and taxonomic classification.</title>
        <authorList>
            <person name="Goeker M."/>
        </authorList>
    </citation>
    <scope>NUCLEOTIDE SEQUENCE [LARGE SCALE GENOMIC DNA]</scope>
    <source>
        <strain evidence="2 3">DSM 29486</strain>
    </source>
</reference>
<dbReference type="AlphaFoldDB" id="A0A4Q7PKD2"/>
<comment type="caution">
    <text evidence="2">The sequence shown here is derived from an EMBL/GenBank/DDBJ whole genome shotgun (WGS) entry which is preliminary data.</text>
</comment>
<dbReference type="InterPro" id="IPR023365">
    <property type="entry name" value="Sortase_dom-sf"/>
</dbReference>
<dbReference type="InterPro" id="IPR005754">
    <property type="entry name" value="Sortase"/>
</dbReference>
<evidence type="ECO:0000256" key="1">
    <source>
        <dbReference type="ARBA" id="ARBA00022801"/>
    </source>
</evidence>
<dbReference type="GO" id="GO:0016787">
    <property type="term" value="F:hydrolase activity"/>
    <property type="evidence" value="ECO:0007669"/>
    <property type="project" value="UniProtKB-KW"/>
</dbReference>
<keyword evidence="3" id="KW-1185">Reference proteome</keyword>
<evidence type="ECO:0000313" key="2">
    <source>
        <dbReference type="EMBL" id="RZT01184.1"/>
    </source>
</evidence>
<dbReference type="Gene3D" id="2.40.260.10">
    <property type="entry name" value="Sortase"/>
    <property type="match status" value="1"/>
</dbReference>
<name>A0A4Q7PKD2_9FIRM</name>
<dbReference type="EMBL" id="SGXF01000002">
    <property type="protein sequence ID" value="RZT01184.1"/>
    <property type="molecule type" value="Genomic_DNA"/>
</dbReference>
<sequence>MLLFGVCLAAFFMQFKQYLQAEEEIDEARSRISLEESLALEYLDSMKGGDESVVQAPDTAPSASEDQASLGDWKNWSDGWYNENGVIYTPDYAKGFLDCVLEYPKLGIVRGIYNGTQQEINHDLDIWMLTAARPDIVLGGTAYVILGHNHPAYNVSLNRLQDAQPGDRFTLTAWHGSYQYKVASVTIWDRNLAVEQIINGKRPYTEAYLISCARNADGSNAGTYLVVQGILE</sequence>
<dbReference type="Proteomes" id="UP000292927">
    <property type="component" value="Unassembled WGS sequence"/>
</dbReference>
<keyword evidence="1" id="KW-0378">Hydrolase</keyword>